<evidence type="ECO:0000259" key="3">
    <source>
        <dbReference type="PROSITE" id="PS51746"/>
    </source>
</evidence>
<evidence type="ECO:0000313" key="5">
    <source>
        <dbReference type="Proteomes" id="UP000195012"/>
    </source>
</evidence>
<dbReference type="PANTHER" id="PTHR12320:SF1">
    <property type="entry name" value="PROTEIN PHOSPHATASE PTC7 HOMOLOG"/>
    <property type="match status" value="1"/>
</dbReference>
<dbReference type="InterPro" id="IPR001932">
    <property type="entry name" value="PPM-type_phosphatase-like_dom"/>
</dbReference>
<evidence type="ECO:0000256" key="2">
    <source>
        <dbReference type="SAM" id="SignalP"/>
    </source>
</evidence>
<dbReference type="eggNOG" id="KOG1379">
    <property type="taxonomic scope" value="Eukaryota"/>
</dbReference>
<dbReference type="AlphaFoldDB" id="A0A1Y3DRX4"/>
<dbReference type="EMBL" id="NETL01000024">
    <property type="protein sequence ID" value="OTN65948.1"/>
    <property type="molecule type" value="Genomic_DNA"/>
</dbReference>
<evidence type="ECO:0000313" key="4">
    <source>
        <dbReference type="EMBL" id="OTN65948.1"/>
    </source>
</evidence>
<feature type="domain" description="PPM-type phosphatase" evidence="3">
    <location>
        <begin position="168"/>
        <end position="401"/>
    </location>
</feature>
<reference evidence="4 5" key="1">
    <citation type="submission" date="2017-05" db="EMBL/GenBank/DDBJ databases">
        <title>PacBio assembly of a Plasmodium knowlesi genome sequence with Hi-C correction and manual annotation of the SICAvar gene family.</title>
        <authorList>
            <person name="Lapp S.A."/>
            <person name="Geraldo J.A."/>
            <person name="Chien J.-T."/>
            <person name="Ay F."/>
            <person name="Pakala S.B."/>
            <person name="Batugedara G."/>
            <person name="Humphrey J.C."/>
            <person name="Debarry J.D."/>
            <person name="Le Roch K.G."/>
            <person name="Galinski M.R."/>
            <person name="Kissinger J.C."/>
        </authorList>
    </citation>
    <scope>NUCLEOTIDE SEQUENCE [LARGE SCALE GENOMIC DNA]</scope>
    <source>
        <strain evidence="5">Malayan Strain Pk1 (A+)</strain>
    </source>
</reference>
<dbReference type="VEuPathDB" id="PlasmoDB:PKNH_0809300"/>
<dbReference type="Proteomes" id="UP000195012">
    <property type="component" value="Unassembled WGS sequence"/>
</dbReference>
<keyword evidence="1" id="KW-0479">Metal-binding</keyword>
<feature type="signal peptide" evidence="2">
    <location>
        <begin position="1"/>
        <end position="20"/>
    </location>
</feature>
<accession>A0A1Y3DRX4</accession>
<dbReference type="VEuPathDB" id="PlasmoDB:PKNOH_S100037300"/>
<dbReference type="GO" id="GO:0004722">
    <property type="term" value="F:protein serine/threonine phosphatase activity"/>
    <property type="evidence" value="ECO:0007669"/>
    <property type="project" value="UniProtKB-EC"/>
</dbReference>
<gene>
    <name evidence="4" type="ORF">PKNOH_S100037300</name>
</gene>
<dbReference type="PROSITE" id="PS51746">
    <property type="entry name" value="PPM_2"/>
    <property type="match status" value="1"/>
</dbReference>
<dbReference type="SMART" id="SM00331">
    <property type="entry name" value="PP2C_SIG"/>
    <property type="match status" value="1"/>
</dbReference>
<dbReference type="GO" id="GO:0046872">
    <property type="term" value="F:metal ion binding"/>
    <property type="evidence" value="ECO:0007669"/>
    <property type="project" value="UniProtKB-UniRule"/>
</dbReference>
<keyword evidence="1" id="KW-0378">Hydrolase</keyword>
<proteinExistence type="inferred from homology"/>
<comment type="caution">
    <text evidence="4">The sequence shown here is derived from an EMBL/GenBank/DDBJ whole genome shotgun (WGS) entry which is preliminary data.</text>
</comment>
<dbReference type="PANTHER" id="PTHR12320">
    <property type="entry name" value="PROTEIN PHOSPHATASE 2C"/>
    <property type="match status" value="1"/>
</dbReference>
<keyword evidence="2" id="KW-0732">Signal</keyword>
<name>A0A1Y3DRX4_PLAKN</name>
<sequence>MFTTLFSLLVVLLYNMFTCCKNPPAHSVYAIAPINLKRKMNYLLKKEDCYFYRQNLNFFSKEFEKKLKKNKKTKNEMGIKDNIMDKLSYLPIQGANKSSNFTNTKCDTQLSNNFTKELNFVTKLPYTFLKNKVTFNFFNMANSVYLKYKINKNILFSFNKKAFCSNGKHSILTNYKIIKHPDKVESEDCCLNGKGFMAIADGVGSWIRHGVNPRKYPERFLQLLQKKMDENENMKIEDVLNYAYLNNDIEGSTTVCLIIFNNNSTISTAVVGDSQFILIRNDSIIYRSKPQQYEFNFPYQLGSNEVSKPNDADIAHIEVKKNDIIVAGSDGLWDNLYDNQILNLVKQNNFSTLSEKIANEAFNYSKMKRWMSPYINNYNKEFKCHKTGGKMDDITVSCALIC</sequence>
<dbReference type="InterPro" id="IPR039123">
    <property type="entry name" value="PPTC7"/>
</dbReference>
<dbReference type="SUPFAM" id="SSF81606">
    <property type="entry name" value="PP2C-like"/>
    <property type="match status" value="1"/>
</dbReference>
<comment type="similarity">
    <text evidence="1">Belongs to the PP2C family.</text>
</comment>
<comment type="cofactor">
    <cofactor evidence="1">
        <name>Mn(2+)</name>
        <dbReference type="ChEBI" id="CHEBI:29035"/>
    </cofactor>
</comment>
<dbReference type="SMART" id="SM00332">
    <property type="entry name" value="PP2Cc"/>
    <property type="match status" value="1"/>
</dbReference>
<dbReference type="EC" id="3.1.3.16" evidence="1"/>
<organism evidence="4 5">
    <name type="scientific">Plasmodium knowlesi</name>
    <dbReference type="NCBI Taxonomy" id="5850"/>
    <lineage>
        <taxon>Eukaryota</taxon>
        <taxon>Sar</taxon>
        <taxon>Alveolata</taxon>
        <taxon>Apicomplexa</taxon>
        <taxon>Aconoidasida</taxon>
        <taxon>Haemosporida</taxon>
        <taxon>Plasmodiidae</taxon>
        <taxon>Plasmodium</taxon>
        <taxon>Plasmodium (Plasmodium)</taxon>
    </lineage>
</organism>
<evidence type="ECO:0000256" key="1">
    <source>
        <dbReference type="RuleBase" id="RU366020"/>
    </source>
</evidence>
<keyword evidence="1" id="KW-0464">Manganese</keyword>
<feature type="chain" id="PRO_5010994283" description="Protein phosphatase" evidence="2">
    <location>
        <begin position="21"/>
        <end position="402"/>
    </location>
</feature>
<dbReference type="Gene3D" id="3.60.40.10">
    <property type="entry name" value="PPM-type phosphatase domain"/>
    <property type="match status" value="1"/>
</dbReference>
<comment type="catalytic activity">
    <reaction evidence="1">
        <text>O-phospho-L-seryl-[protein] + H2O = L-seryl-[protein] + phosphate</text>
        <dbReference type="Rhea" id="RHEA:20629"/>
        <dbReference type="Rhea" id="RHEA-COMP:9863"/>
        <dbReference type="Rhea" id="RHEA-COMP:11604"/>
        <dbReference type="ChEBI" id="CHEBI:15377"/>
        <dbReference type="ChEBI" id="CHEBI:29999"/>
        <dbReference type="ChEBI" id="CHEBI:43474"/>
        <dbReference type="ChEBI" id="CHEBI:83421"/>
        <dbReference type="EC" id="3.1.3.16"/>
    </reaction>
</comment>
<dbReference type="Pfam" id="PF00481">
    <property type="entry name" value="PP2C"/>
    <property type="match status" value="1"/>
</dbReference>
<keyword evidence="1" id="KW-0904">Protein phosphatase</keyword>
<protein>
    <recommendedName>
        <fullName evidence="1">Protein phosphatase</fullName>
        <ecNumber evidence="1">3.1.3.16</ecNumber>
    </recommendedName>
</protein>
<comment type="catalytic activity">
    <reaction evidence="1">
        <text>O-phospho-L-threonyl-[protein] + H2O = L-threonyl-[protein] + phosphate</text>
        <dbReference type="Rhea" id="RHEA:47004"/>
        <dbReference type="Rhea" id="RHEA-COMP:11060"/>
        <dbReference type="Rhea" id="RHEA-COMP:11605"/>
        <dbReference type="ChEBI" id="CHEBI:15377"/>
        <dbReference type="ChEBI" id="CHEBI:30013"/>
        <dbReference type="ChEBI" id="CHEBI:43474"/>
        <dbReference type="ChEBI" id="CHEBI:61977"/>
        <dbReference type="EC" id="3.1.3.16"/>
    </reaction>
</comment>
<dbReference type="InterPro" id="IPR036457">
    <property type="entry name" value="PPM-type-like_dom_sf"/>
</dbReference>
<dbReference type="VEuPathDB" id="PlasmoDB:PKA1H_080014100"/>
<comment type="cofactor">
    <cofactor evidence="1">
        <name>Mg(2+)</name>
        <dbReference type="ChEBI" id="CHEBI:18420"/>
    </cofactor>
</comment>
<keyword evidence="1" id="KW-0460">Magnesium</keyword>
<dbReference type="OrthoDB" id="60843at2759"/>